<accession>A0ABX1KDN6</accession>
<name>A0ABX1KDN6_9MICO</name>
<dbReference type="PROSITE" id="PS51819">
    <property type="entry name" value="VOC"/>
    <property type="match status" value="2"/>
</dbReference>
<evidence type="ECO:0000256" key="1">
    <source>
        <dbReference type="ARBA" id="ARBA00001954"/>
    </source>
</evidence>
<keyword evidence="4 8" id="KW-0058">Aromatic hydrocarbons catabolism</keyword>
<comment type="caution">
    <text evidence="10">The sequence shown here is derived from an EMBL/GenBank/DDBJ whole genome shotgun (WGS) entry which is preliminary data.</text>
</comment>
<organism evidence="10 11">
    <name type="scientific">Microbacterium salsuginis</name>
    <dbReference type="NCBI Taxonomy" id="2722803"/>
    <lineage>
        <taxon>Bacteria</taxon>
        <taxon>Bacillati</taxon>
        <taxon>Actinomycetota</taxon>
        <taxon>Actinomycetes</taxon>
        <taxon>Micrococcales</taxon>
        <taxon>Microbacteriaceae</taxon>
        <taxon>Microbacterium</taxon>
    </lineage>
</organism>
<reference evidence="10 11" key="1">
    <citation type="submission" date="2020-04" db="EMBL/GenBank/DDBJ databases">
        <title>CFH 90308 Microbacterium sp.</title>
        <authorList>
            <person name="Nie G."/>
            <person name="Ming H."/>
            <person name="Xia T."/>
        </authorList>
    </citation>
    <scope>NUCLEOTIDE SEQUENCE [LARGE SCALE GENOMIC DNA]</scope>
    <source>
        <strain evidence="10 11">CFH 90308</strain>
    </source>
</reference>
<evidence type="ECO:0000256" key="5">
    <source>
        <dbReference type="ARBA" id="ARBA00022964"/>
    </source>
</evidence>
<dbReference type="PROSITE" id="PS00082">
    <property type="entry name" value="EXTRADIOL_DIOXYGENAS"/>
    <property type="match status" value="1"/>
</dbReference>
<comment type="similarity">
    <text evidence="2 8">Belongs to the extradiol ring-cleavage dioxygenase family.</text>
</comment>
<keyword evidence="7 8" id="KW-0408">Iron</keyword>
<dbReference type="Pfam" id="PF00903">
    <property type="entry name" value="Glyoxalase"/>
    <property type="match status" value="1"/>
</dbReference>
<dbReference type="InterPro" id="IPR004360">
    <property type="entry name" value="Glyas_Fos-R_dOase_dom"/>
</dbReference>
<protein>
    <submittedName>
        <fullName evidence="10">Catechol 1,2-dioxygenase</fullName>
    </submittedName>
</protein>
<comment type="cofactor">
    <cofactor evidence="1 8">
        <name>Fe(2+)</name>
        <dbReference type="ChEBI" id="CHEBI:29033"/>
    </cofactor>
</comment>
<proteinExistence type="inferred from homology"/>
<evidence type="ECO:0000259" key="9">
    <source>
        <dbReference type="PROSITE" id="PS51819"/>
    </source>
</evidence>
<evidence type="ECO:0000256" key="6">
    <source>
        <dbReference type="ARBA" id="ARBA00023002"/>
    </source>
</evidence>
<feature type="domain" description="VOC" evidence="9">
    <location>
        <begin position="153"/>
        <end position="275"/>
    </location>
</feature>
<keyword evidence="6 8" id="KW-0560">Oxidoreductase</keyword>
<evidence type="ECO:0000256" key="4">
    <source>
        <dbReference type="ARBA" id="ARBA00022797"/>
    </source>
</evidence>
<feature type="domain" description="VOC" evidence="9">
    <location>
        <begin position="8"/>
        <end position="121"/>
    </location>
</feature>
<dbReference type="SUPFAM" id="SSF54593">
    <property type="entry name" value="Glyoxalase/Bleomycin resistance protein/Dihydroxybiphenyl dioxygenase"/>
    <property type="match status" value="1"/>
</dbReference>
<dbReference type="Proteomes" id="UP001429745">
    <property type="component" value="Unassembled WGS sequence"/>
</dbReference>
<dbReference type="Gene3D" id="3.10.180.10">
    <property type="entry name" value="2,3-Dihydroxybiphenyl 1,2-Dioxygenase, domain 1"/>
    <property type="match status" value="2"/>
</dbReference>
<dbReference type="RefSeq" id="WP_168913584.1">
    <property type="nucleotide sequence ID" value="NZ_JABACI010000004.1"/>
</dbReference>
<keyword evidence="3" id="KW-0479">Metal-binding</keyword>
<keyword evidence="5 8" id="KW-0223">Dioxygenase</keyword>
<evidence type="ECO:0000256" key="3">
    <source>
        <dbReference type="ARBA" id="ARBA00022723"/>
    </source>
</evidence>
<sequence length="346" mass="38688">MSEILLSQLAHVELLSPKPEETVAWMKDIFGLEETTREGQSVYLRGWAEWLHSSLIVTEAKESGVGRIGWRTYGAEDPETIAKRLGDTEEHVGWVDDWTGHGRTYQYRSAFGRHLHEVFWDVDLYEAPEDKKDHAVPNRPQKIPATGGAAVRYLDHVTMPSANMRGDIEFYKRLGARHTAATEVEPGFSVFSTLTCNGIRSTHDIALVPDFSGVTGRAHHIAFRVDQRVDVERVAEIAVSHGTPIELGPGVHGIDEITYLYLREPGGFRMEVNSGGWVNSMPDWEPKTYQAAGGNPGQSIYRNVTMPESFYEAWPLPPKEAAEKEQAAVNDEALADFFQQKPAELS</sequence>
<evidence type="ECO:0000256" key="2">
    <source>
        <dbReference type="ARBA" id="ARBA00008784"/>
    </source>
</evidence>
<dbReference type="EMBL" id="JABACI010000004">
    <property type="protein sequence ID" value="NLP85151.1"/>
    <property type="molecule type" value="Genomic_DNA"/>
</dbReference>
<gene>
    <name evidence="10" type="ORF">HF576_14985</name>
</gene>
<evidence type="ECO:0000256" key="7">
    <source>
        <dbReference type="ARBA" id="ARBA00023004"/>
    </source>
</evidence>
<dbReference type="InterPro" id="IPR037523">
    <property type="entry name" value="VOC_core"/>
</dbReference>
<evidence type="ECO:0000313" key="10">
    <source>
        <dbReference type="EMBL" id="NLP85151.1"/>
    </source>
</evidence>
<keyword evidence="11" id="KW-1185">Reference proteome</keyword>
<evidence type="ECO:0000313" key="11">
    <source>
        <dbReference type="Proteomes" id="UP001429745"/>
    </source>
</evidence>
<dbReference type="InterPro" id="IPR029068">
    <property type="entry name" value="Glyas_Bleomycin-R_OHBP_Dase"/>
</dbReference>
<dbReference type="InterPro" id="IPR000486">
    <property type="entry name" value="Xdiol_ring_cleave_dOase_1/2"/>
</dbReference>
<evidence type="ECO:0000256" key="8">
    <source>
        <dbReference type="RuleBase" id="RU000683"/>
    </source>
</evidence>